<dbReference type="AlphaFoldDB" id="A0A2X2BKQ4"/>
<dbReference type="EMBL" id="UGTS01000004">
    <property type="protein sequence ID" value="SUC19689.1"/>
    <property type="molecule type" value="Genomic_DNA"/>
</dbReference>
<protein>
    <submittedName>
        <fullName evidence="1">Phage protein</fullName>
    </submittedName>
</protein>
<evidence type="ECO:0000313" key="3">
    <source>
        <dbReference type="Proteomes" id="UP000251485"/>
    </source>
</evidence>
<gene>
    <name evidence="1" type="ORF">NCTC10975_02610</name>
    <name evidence="2" type="ORF">NCTC11938_01410</name>
</gene>
<evidence type="ECO:0000313" key="1">
    <source>
        <dbReference type="EMBL" id="SPY96872.1"/>
    </source>
</evidence>
<dbReference type="EMBL" id="UAUE01000020">
    <property type="protein sequence ID" value="SPY96872.1"/>
    <property type="molecule type" value="Genomic_DNA"/>
</dbReference>
<evidence type="ECO:0000313" key="2">
    <source>
        <dbReference type="EMBL" id="SUC19689.1"/>
    </source>
</evidence>
<proteinExistence type="predicted"/>
<organism evidence="1 3">
    <name type="scientific">Proteus mirabilis</name>
    <dbReference type="NCBI Taxonomy" id="584"/>
    <lineage>
        <taxon>Bacteria</taxon>
        <taxon>Pseudomonadati</taxon>
        <taxon>Pseudomonadota</taxon>
        <taxon>Gammaproteobacteria</taxon>
        <taxon>Enterobacterales</taxon>
        <taxon>Morganellaceae</taxon>
        <taxon>Proteus</taxon>
    </lineage>
</organism>
<evidence type="ECO:0000313" key="4">
    <source>
        <dbReference type="Proteomes" id="UP000254191"/>
    </source>
</evidence>
<sequence length="66" mass="7567">MLVSEMAKDIETLQTRTLALEYIIQVMIRNMSDIEKEKLISELNKVSHDSPVTIEAFGIIQSHLHN</sequence>
<dbReference type="GeneID" id="6803256"/>
<dbReference type="Proteomes" id="UP000254191">
    <property type="component" value="Unassembled WGS sequence"/>
</dbReference>
<accession>A0A2X2BKQ4</accession>
<reference evidence="3 4" key="1">
    <citation type="submission" date="2018-06" db="EMBL/GenBank/DDBJ databases">
        <authorList>
            <consortium name="Pathogen Informatics"/>
            <person name="Doyle S."/>
        </authorList>
    </citation>
    <scope>NUCLEOTIDE SEQUENCE [LARGE SCALE GENOMIC DNA]</scope>
    <source>
        <strain evidence="1 3">NCTC10975</strain>
        <strain evidence="2 4">NCTC11938</strain>
    </source>
</reference>
<dbReference type="Proteomes" id="UP000251485">
    <property type="component" value="Unassembled WGS sequence"/>
</dbReference>
<name>A0A2X2BKQ4_PROMI</name>
<dbReference type="RefSeq" id="WP_004245944.1">
    <property type="nucleotide sequence ID" value="NZ_BRSY01000017.1"/>
</dbReference>